<dbReference type="Pfam" id="PF00561">
    <property type="entry name" value="Abhydrolase_1"/>
    <property type="match status" value="1"/>
</dbReference>
<dbReference type="RefSeq" id="WP_152169724.1">
    <property type="nucleotide sequence ID" value="NZ_CP045096.1"/>
</dbReference>
<dbReference type="InterPro" id="IPR000639">
    <property type="entry name" value="Epox_hydrolase-like"/>
</dbReference>
<proteinExistence type="predicted"/>
<organism evidence="4 5">
    <name type="scientific">Streptomyces phaeolivaceus</name>
    <dbReference type="NCBI Taxonomy" id="2653200"/>
    <lineage>
        <taxon>Bacteria</taxon>
        <taxon>Bacillati</taxon>
        <taxon>Actinomycetota</taxon>
        <taxon>Actinomycetes</taxon>
        <taxon>Kitasatosporales</taxon>
        <taxon>Streptomycetaceae</taxon>
        <taxon>Streptomyces</taxon>
    </lineage>
</organism>
<feature type="compositionally biased region" description="Low complexity" evidence="2">
    <location>
        <begin position="9"/>
        <end position="42"/>
    </location>
</feature>
<evidence type="ECO:0000256" key="2">
    <source>
        <dbReference type="SAM" id="MobiDB-lite"/>
    </source>
</evidence>
<accession>A0A5P8K4S9</accession>
<protein>
    <submittedName>
        <fullName evidence="4">Alpha/beta hydrolase</fullName>
    </submittedName>
</protein>
<dbReference type="InterPro" id="IPR000073">
    <property type="entry name" value="AB_hydrolase_1"/>
</dbReference>
<evidence type="ECO:0000313" key="4">
    <source>
        <dbReference type="EMBL" id="QFQ98255.1"/>
    </source>
</evidence>
<dbReference type="GO" id="GO:0016787">
    <property type="term" value="F:hydrolase activity"/>
    <property type="evidence" value="ECO:0007669"/>
    <property type="project" value="UniProtKB-KW"/>
</dbReference>
<reference evidence="4 5" key="1">
    <citation type="submission" date="2019-10" db="EMBL/GenBank/DDBJ databases">
        <title>Streptomyces sp. strain GY16 isolated from leaves of Broussonetia papyrifera.</title>
        <authorList>
            <person name="Mo P."/>
        </authorList>
    </citation>
    <scope>NUCLEOTIDE SEQUENCE [LARGE SCALE GENOMIC DNA]</scope>
    <source>
        <strain evidence="4 5">GY16</strain>
    </source>
</reference>
<keyword evidence="1 4" id="KW-0378">Hydrolase</keyword>
<dbReference type="KEGG" id="sphv:F9278_20955"/>
<evidence type="ECO:0000313" key="5">
    <source>
        <dbReference type="Proteomes" id="UP000327294"/>
    </source>
</evidence>
<dbReference type="PRINTS" id="PR00412">
    <property type="entry name" value="EPOXHYDRLASE"/>
</dbReference>
<dbReference type="EMBL" id="CP045096">
    <property type="protein sequence ID" value="QFQ98255.1"/>
    <property type="molecule type" value="Genomic_DNA"/>
</dbReference>
<name>A0A5P8K4S9_9ACTN</name>
<dbReference type="Gene3D" id="3.40.50.1820">
    <property type="entry name" value="alpha/beta hydrolase"/>
    <property type="match status" value="1"/>
</dbReference>
<gene>
    <name evidence="4" type="ORF">F9278_20955</name>
</gene>
<dbReference type="SUPFAM" id="SSF53474">
    <property type="entry name" value="alpha/beta-Hydrolases"/>
    <property type="match status" value="1"/>
</dbReference>
<feature type="region of interest" description="Disordered" evidence="2">
    <location>
        <begin position="1"/>
        <end position="44"/>
    </location>
</feature>
<dbReference type="PANTHER" id="PTHR43329">
    <property type="entry name" value="EPOXIDE HYDROLASE"/>
    <property type="match status" value="1"/>
</dbReference>
<sequence length="378" mass="39881">MPPPPPFPTSTSTSTSTSTPTPTPTSASASASALTPAPAPSTRTHRLIPSPAGRIHLVEQGSGPVVLLVHGFPESWYSWRHQLPALAAAGYRAVAIDVRGYGRSSRPTAVEAYRMLDLVADNVAVVEALGGESAVIVGHDWGANIAAMSALLRPDVFHAVALLSVPYTPPGGPRPSEVFARMGGGAAAEPGTASAKEPSEEFYVSYFQQPGRAEAEIEPDVRGWLAGFYAALSADTMPAADAPDPHFVGRGGTMRDRFPVGRLPGWLGEDDLDVFAGEFERTGLTGALNRYRNMDRDWADLADHTGAPVPQPSLFIGGTRDPSTTWLADAIAAQPTTLPGLTATHLLDGAGHFIQQERAEQTNHLLTTWLAALPGTSR</sequence>
<feature type="domain" description="AB hydrolase-1" evidence="3">
    <location>
        <begin position="64"/>
        <end position="357"/>
    </location>
</feature>
<keyword evidence="5" id="KW-1185">Reference proteome</keyword>
<evidence type="ECO:0000259" key="3">
    <source>
        <dbReference type="Pfam" id="PF00561"/>
    </source>
</evidence>
<dbReference type="InterPro" id="IPR029058">
    <property type="entry name" value="AB_hydrolase_fold"/>
</dbReference>
<dbReference type="AlphaFoldDB" id="A0A5P8K4S9"/>
<evidence type="ECO:0000256" key="1">
    <source>
        <dbReference type="ARBA" id="ARBA00022801"/>
    </source>
</evidence>
<dbReference type="Proteomes" id="UP000327294">
    <property type="component" value="Chromosome"/>
</dbReference>